<reference evidence="8 9" key="1">
    <citation type="journal article" date="2012" name="Stand. Genomic Sci.">
        <title>Complete genome sequence of Liberibacter crescens BT-1.</title>
        <authorList>
            <person name="Leonard M.T."/>
            <person name="Fagen J.R."/>
            <person name="Davis-Richardson A.G."/>
            <person name="Davis M.J."/>
            <person name="Triplett E.W."/>
        </authorList>
    </citation>
    <scope>NUCLEOTIDE SEQUENCE [LARGE SCALE GENOMIC DNA]</scope>
    <source>
        <strain evidence="8 9">BT-1</strain>
    </source>
</reference>
<dbReference type="eggNOG" id="COG0002">
    <property type="taxonomic scope" value="Bacteria"/>
</dbReference>
<dbReference type="SUPFAM" id="SSF51735">
    <property type="entry name" value="NAD(P)-binding Rossmann-fold domains"/>
    <property type="match status" value="1"/>
</dbReference>
<keyword evidence="3" id="KW-0028">Amino-acid biosynthesis</keyword>
<keyword evidence="2" id="KW-0055">Arginine biosynthesis</keyword>
<evidence type="ECO:0000259" key="7">
    <source>
        <dbReference type="SMART" id="SM00859"/>
    </source>
</evidence>
<evidence type="ECO:0000256" key="5">
    <source>
        <dbReference type="ARBA" id="ARBA00023002"/>
    </source>
</evidence>
<dbReference type="InterPro" id="IPR010136">
    <property type="entry name" value="AGPR_type-2"/>
</dbReference>
<dbReference type="PATRIC" id="fig|1215343.11.peg.1192"/>
<dbReference type="InterPro" id="IPR023013">
    <property type="entry name" value="AGPR_AS"/>
</dbReference>
<keyword evidence="5 8" id="KW-0560">Oxidoreductase</keyword>
<keyword evidence="1" id="KW-0963">Cytoplasm</keyword>
<dbReference type="RefSeq" id="WP_015273573.1">
    <property type="nucleotide sequence ID" value="NC_019907.1"/>
</dbReference>
<dbReference type="Gene3D" id="3.30.360.10">
    <property type="entry name" value="Dihydrodipicolinate Reductase, domain 2"/>
    <property type="match status" value="1"/>
</dbReference>
<dbReference type="Proteomes" id="UP000010799">
    <property type="component" value="Chromosome"/>
</dbReference>
<dbReference type="NCBIfam" id="TIGR01851">
    <property type="entry name" value="argC_other"/>
    <property type="match status" value="1"/>
</dbReference>
<evidence type="ECO:0000256" key="2">
    <source>
        <dbReference type="ARBA" id="ARBA00022571"/>
    </source>
</evidence>
<sequence length="310" mass="34430">MNKVFIDGEHGTTGLEIYKRLSVKSDIELISLSKEDRHNKKLRLQCMGFADLAILCLPDSAAIDILESLPASSKTRIIDCSTAHRTNNNWVYGFAEMTKKQKDYIRNAQFVSNPGCYPTGALALIRPLRELGILPSDYPLTINAISGYTGGGKDLIAKMTDPTNPNYITENCFSYALNFKHKHIPEIKIHGLLDKTPNFIPTVARFPKGMLVHVPLHHRILKKGTTIDIIRDVYNDYYQNSDCIIVSSYDSTVQNDKIYAEHLVGTDNMGISVYGDESMGIIGLYATLDNLGKGASGAAIQNLNIMLSRE</sequence>
<name>L0EWX0_LIBCB</name>
<dbReference type="AlphaFoldDB" id="L0EWX0"/>
<dbReference type="GO" id="GO:0051287">
    <property type="term" value="F:NAD binding"/>
    <property type="evidence" value="ECO:0007669"/>
    <property type="project" value="InterPro"/>
</dbReference>
<dbReference type="GO" id="GO:0003942">
    <property type="term" value="F:N-acetyl-gamma-glutamyl-phosphate reductase activity"/>
    <property type="evidence" value="ECO:0007669"/>
    <property type="project" value="UniProtKB-EC"/>
</dbReference>
<keyword evidence="9" id="KW-1185">Reference proteome</keyword>
<evidence type="ECO:0000256" key="4">
    <source>
        <dbReference type="ARBA" id="ARBA00022857"/>
    </source>
</evidence>
<dbReference type="PANTHER" id="PTHR32338">
    <property type="entry name" value="N-ACETYL-GAMMA-GLUTAMYL-PHOSPHATE REDUCTASE, CHLOROPLASTIC-RELATED-RELATED"/>
    <property type="match status" value="1"/>
</dbReference>
<evidence type="ECO:0000313" key="9">
    <source>
        <dbReference type="Proteomes" id="UP000010799"/>
    </source>
</evidence>
<dbReference type="Gene3D" id="3.40.50.720">
    <property type="entry name" value="NAD(P)-binding Rossmann-like Domain"/>
    <property type="match status" value="1"/>
</dbReference>
<feature type="active site" evidence="6">
    <location>
        <position position="116"/>
    </location>
</feature>
<proteinExistence type="predicted"/>
<dbReference type="PROSITE" id="PS01224">
    <property type="entry name" value="ARGC"/>
    <property type="match status" value="1"/>
</dbReference>
<accession>L0EWX0</accession>
<dbReference type="SUPFAM" id="SSF55347">
    <property type="entry name" value="Glyceraldehyde-3-phosphate dehydrogenase-like, C-terminal domain"/>
    <property type="match status" value="1"/>
</dbReference>
<dbReference type="KEGG" id="lcc:B488_11560"/>
<dbReference type="InterPro" id="IPR036291">
    <property type="entry name" value="NAD(P)-bd_dom_sf"/>
</dbReference>
<gene>
    <name evidence="8" type="ordered locus">B488_11560</name>
</gene>
<dbReference type="EMBL" id="CP003789">
    <property type="protein sequence ID" value="AGA65148.1"/>
    <property type="molecule type" value="Genomic_DNA"/>
</dbReference>
<dbReference type="Pfam" id="PF22698">
    <property type="entry name" value="Semialdhyde_dhC_1"/>
    <property type="match status" value="1"/>
</dbReference>
<dbReference type="STRING" id="1215343.B488_11560"/>
<evidence type="ECO:0000256" key="3">
    <source>
        <dbReference type="ARBA" id="ARBA00022605"/>
    </source>
</evidence>
<dbReference type="GO" id="GO:0005737">
    <property type="term" value="C:cytoplasm"/>
    <property type="evidence" value="ECO:0007669"/>
    <property type="project" value="InterPro"/>
</dbReference>
<protein>
    <submittedName>
        <fullName evidence="8">N-acetyl-gamma-glutamyl-phosphate reductase</fullName>
        <ecNumber evidence="8">1.2.1.38</ecNumber>
    </submittedName>
</protein>
<evidence type="ECO:0000256" key="6">
    <source>
        <dbReference type="PROSITE-ProRule" id="PRU10010"/>
    </source>
</evidence>
<keyword evidence="4" id="KW-0521">NADP</keyword>
<dbReference type="InterPro" id="IPR000534">
    <property type="entry name" value="Semialdehyde_DH_NAD-bd"/>
</dbReference>
<dbReference type="EC" id="1.2.1.38" evidence="8"/>
<dbReference type="InterPro" id="IPR058924">
    <property type="entry name" value="AGPR_dimerisation_dom"/>
</dbReference>
<dbReference type="HOGENOM" id="CLU_077118_0_0_5"/>
<dbReference type="Pfam" id="PF01118">
    <property type="entry name" value="Semialdhyde_dh"/>
    <property type="match status" value="1"/>
</dbReference>
<evidence type="ECO:0000256" key="1">
    <source>
        <dbReference type="ARBA" id="ARBA00022490"/>
    </source>
</evidence>
<dbReference type="InterPro" id="IPR050085">
    <property type="entry name" value="AGPR"/>
</dbReference>
<dbReference type="CDD" id="cd23935">
    <property type="entry name" value="AGPR_2_C"/>
    <property type="match status" value="1"/>
</dbReference>
<dbReference type="PANTHER" id="PTHR32338:SF10">
    <property type="entry name" value="N-ACETYL-GAMMA-GLUTAMYL-PHOSPHATE REDUCTASE, CHLOROPLASTIC-RELATED"/>
    <property type="match status" value="1"/>
</dbReference>
<dbReference type="GO" id="GO:0006526">
    <property type="term" value="P:L-arginine biosynthetic process"/>
    <property type="evidence" value="ECO:0007669"/>
    <property type="project" value="UniProtKB-KW"/>
</dbReference>
<dbReference type="SMART" id="SM00859">
    <property type="entry name" value="Semialdhyde_dh"/>
    <property type="match status" value="1"/>
</dbReference>
<organism evidence="8 9">
    <name type="scientific">Liberibacter crescens (strain BT-1)</name>
    <dbReference type="NCBI Taxonomy" id="1215343"/>
    <lineage>
        <taxon>Bacteria</taxon>
        <taxon>Pseudomonadati</taxon>
        <taxon>Pseudomonadota</taxon>
        <taxon>Alphaproteobacteria</taxon>
        <taxon>Hyphomicrobiales</taxon>
        <taxon>Rhizobiaceae</taxon>
        <taxon>Liberibacter</taxon>
    </lineage>
</organism>
<feature type="domain" description="Semialdehyde dehydrogenase NAD-binding" evidence="7">
    <location>
        <begin position="3"/>
        <end position="105"/>
    </location>
</feature>
<evidence type="ECO:0000313" key="8">
    <source>
        <dbReference type="EMBL" id="AGA65148.1"/>
    </source>
</evidence>